<dbReference type="HAMAP" id="MF_00384">
    <property type="entry name" value="Homoser_kinase"/>
    <property type="match status" value="1"/>
</dbReference>
<name>A0ABW5V1E9_9MICO</name>
<accession>A0ABW5V1E9</accession>
<reference evidence="17" key="1">
    <citation type="journal article" date="2019" name="Int. J. Syst. Evol. Microbiol.">
        <title>The Global Catalogue of Microorganisms (GCM) 10K type strain sequencing project: providing services to taxonomists for standard genome sequencing and annotation.</title>
        <authorList>
            <consortium name="The Broad Institute Genomics Platform"/>
            <consortium name="The Broad Institute Genome Sequencing Center for Infectious Disease"/>
            <person name="Wu L."/>
            <person name="Ma J."/>
        </authorList>
    </citation>
    <scope>NUCLEOTIDE SEQUENCE [LARGE SCALE GENOMIC DNA]</scope>
    <source>
        <strain evidence="17">TISTR 1514</strain>
    </source>
</reference>
<dbReference type="PANTHER" id="PTHR20861">
    <property type="entry name" value="HOMOSERINE/4-DIPHOSPHOCYTIDYL-2-C-METHYL-D-ERYTHRITOL KINASE"/>
    <property type="match status" value="1"/>
</dbReference>
<dbReference type="RefSeq" id="WP_019617745.1">
    <property type="nucleotide sequence ID" value="NZ_JBHUNE010000006.1"/>
</dbReference>
<evidence type="ECO:0000256" key="8">
    <source>
        <dbReference type="ARBA" id="ARBA00022741"/>
    </source>
</evidence>
<comment type="subcellular location">
    <subcellularLocation>
        <location evidence="13">Cytoplasm</location>
    </subcellularLocation>
</comment>
<keyword evidence="5 13" id="KW-0028">Amino-acid biosynthesis</keyword>
<dbReference type="PRINTS" id="PR00958">
    <property type="entry name" value="HOMSERKINASE"/>
</dbReference>
<dbReference type="SUPFAM" id="SSF55060">
    <property type="entry name" value="GHMP Kinase, C-terminal domain"/>
    <property type="match status" value="1"/>
</dbReference>
<evidence type="ECO:0000256" key="1">
    <source>
        <dbReference type="ARBA" id="ARBA00005015"/>
    </source>
</evidence>
<keyword evidence="8 13" id="KW-0547">Nucleotide-binding</keyword>
<comment type="pathway">
    <text evidence="1 13">Amino-acid biosynthesis; L-threonine biosynthesis; L-threonine from L-aspartate: step 4/5.</text>
</comment>
<dbReference type="EMBL" id="JBHUNE010000006">
    <property type="protein sequence ID" value="MFD2758512.1"/>
    <property type="molecule type" value="Genomic_DNA"/>
</dbReference>
<comment type="catalytic activity">
    <reaction evidence="11 13">
        <text>L-homoserine + ATP = O-phospho-L-homoserine + ADP + H(+)</text>
        <dbReference type="Rhea" id="RHEA:13985"/>
        <dbReference type="ChEBI" id="CHEBI:15378"/>
        <dbReference type="ChEBI" id="CHEBI:30616"/>
        <dbReference type="ChEBI" id="CHEBI:57476"/>
        <dbReference type="ChEBI" id="CHEBI:57590"/>
        <dbReference type="ChEBI" id="CHEBI:456216"/>
        <dbReference type="EC" id="2.7.1.39"/>
    </reaction>
</comment>
<keyword evidence="7 13" id="KW-0791">Threonine biosynthesis</keyword>
<dbReference type="InterPro" id="IPR020568">
    <property type="entry name" value="Ribosomal_Su5_D2-typ_SF"/>
</dbReference>
<evidence type="ECO:0000256" key="5">
    <source>
        <dbReference type="ARBA" id="ARBA00022605"/>
    </source>
</evidence>
<evidence type="ECO:0000256" key="6">
    <source>
        <dbReference type="ARBA" id="ARBA00022679"/>
    </source>
</evidence>
<keyword evidence="17" id="KW-1185">Reference proteome</keyword>
<dbReference type="SUPFAM" id="SSF54211">
    <property type="entry name" value="Ribosomal protein S5 domain 2-like"/>
    <property type="match status" value="1"/>
</dbReference>
<comment type="caution">
    <text evidence="16">The sequence shown here is derived from an EMBL/GenBank/DDBJ whole genome shotgun (WGS) entry which is preliminary data.</text>
</comment>
<comment type="function">
    <text evidence="12 13">Catalyzes the ATP-dependent phosphorylation of L-homoserine to L-homoserine phosphate.</text>
</comment>
<feature type="domain" description="GHMP kinase C-terminal" evidence="15">
    <location>
        <begin position="222"/>
        <end position="281"/>
    </location>
</feature>
<evidence type="ECO:0000259" key="14">
    <source>
        <dbReference type="Pfam" id="PF00288"/>
    </source>
</evidence>
<dbReference type="Pfam" id="PF00288">
    <property type="entry name" value="GHMP_kinases_N"/>
    <property type="match status" value="1"/>
</dbReference>
<comment type="similarity">
    <text evidence="2 13">Belongs to the GHMP kinase family. Homoserine kinase subfamily.</text>
</comment>
<evidence type="ECO:0000256" key="10">
    <source>
        <dbReference type="ARBA" id="ARBA00022840"/>
    </source>
</evidence>
<evidence type="ECO:0000259" key="15">
    <source>
        <dbReference type="Pfam" id="PF08544"/>
    </source>
</evidence>
<dbReference type="GO" id="GO:0004413">
    <property type="term" value="F:homoserine kinase activity"/>
    <property type="evidence" value="ECO:0007669"/>
    <property type="project" value="UniProtKB-EC"/>
</dbReference>
<dbReference type="InterPro" id="IPR000870">
    <property type="entry name" value="Homoserine_kinase"/>
</dbReference>
<gene>
    <name evidence="13 16" type="primary">thrB</name>
    <name evidence="16" type="ORF">ACFSW7_08990</name>
</gene>
<dbReference type="Pfam" id="PF08544">
    <property type="entry name" value="GHMP_kinases_C"/>
    <property type="match status" value="1"/>
</dbReference>
<feature type="domain" description="GHMP kinase N-terminal" evidence="14">
    <location>
        <begin position="67"/>
        <end position="150"/>
    </location>
</feature>
<evidence type="ECO:0000256" key="4">
    <source>
        <dbReference type="ARBA" id="ARBA00017858"/>
    </source>
</evidence>
<evidence type="ECO:0000313" key="17">
    <source>
        <dbReference type="Proteomes" id="UP001597492"/>
    </source>
</evidence>
<dbReference type="InterPro" id="IPR013750">
    <property type="entry name" value="GHMP_kinase_C_dom"/>
</dbReference>
<dbReference type="PROSITE" id="PS00627">
    <property type="entry name" value="GHMP_KINASES_ATP"/>
    <property type="match status" value="1"/>
</dbReference>
<keyword evidence="9 13" id="KW-0418">Kinase</keyword>
<evidence type="ECO:0000256" key="13">
    <source>
        <dbReference type="HAMAP-Rule" id="MF_00384"/>
    </source>
</evidence>
<dbReference type="PANTHER" id="PTHR20861:SF1">
    <property type="entry name" value="HOMOSERINE KINASE"/>
    <property type="match status" value="1"/>
</dbReference>
<keyword evidence="6 13" id="KW-0808">Transferase</keyword>
<dbReference type="InterPro" id="IPR036554">
    <property type="entry name" value="GHMP_kinase_C_sf"/>
</dbReference>
<feature type="binding site" evidence="13">
    <location>
        <begin position="95"/>
        <end position="105"/>
    </location>
    <ligand>
        <name>ATP</name>
        <dbReference type="ChEBI" id="CHEBI:30616"/>
    </ligand>
</feature>
<organism evidence="16 17">
    <name type="scientific">Gulosibacter faecalis</name>
    <dbReference type="NCBI Taxonomy" id="272240"/>
    <lineage>
        <taxon>Bacteria</taxon>
        <taxon>Bacillati</taxon>
        <taxon>Actinomycetota</taxon>
        <taxon>Actinomycetes</taxon>
        <taxon>Micrococcales</taxon>
        <taxon>Microbacteriaceae</taxon>
        <taxon>Gulosibacter</taxon>
    </lineage>
</organism>
<dbReference type="Proteomes" id="UP001597492">
    <property type="component" value="Unassembled WGS sequence"/>
</dbReference>
<dbReference type="InterPro" id="IPR014721">
    <property type="entry name" value="Ribsml_uS5_D2-typ_fold_subgr"/>
</dbReference>
<evidence type="ECO:0000256" key="11">
    <source>
        <dbReference type="ARBA" id="ARBA00049375"/>
    </source>
</evidence>
<dbReference type="NCBIfam" id="TIGR00191">
    <property type="entry name" value="thrB"/>
    <property type="match status" value="1"/>
</dbReference>
<dbReference type="Gene3D" id="3.30.230.10">
    <property type="match status" value="1"/>
</dbReference>
<keyword evidence="10 13" id="KW-0067">ATP-binding</keyword>
<evidence type="ECO:0000256" key="7">
    <source>
        <dbReference type="ARBA" id="ARBA00022697"/>
    </source>
</evidence>
<dbReference type="InterPro" id="IPR006204">
    <property type="entry name" value="GHMP_kinase_N_dom"/>
</dbReference>
<proteinExistence type="inferred from homology"/>
<dbReference type="Gene3D" id="3.30.70.890">
    <property type="entry name" value="GHMP kinase, C-terminal domain"/>
    <property type="match status" value="1"/>
</dbReference>
<dbReference type="EC" id="2.7.1.39" evidence="3 13"/>
<keyword evidence="13" id="KW-0963">Cytoplasm</keyword>
<evidence type="ECO:0000256" key="12">
    <source>
        <dbReference type="ARBA" id="ARBA00049954"/>
    </source>
</evidence>
<evidence type="ECO:0000256" key="9">
    <source>
        <dbReference type="ARBA" id="ARBA00022777"/>
    </source>
</evidence>
<dbReference type="InterPro" id="IPR006203">
    <property type="entry name" value="GHMP_knse_ATP-bd_CS"/>
</dbReference>
<evidence type="ECO:0000256" key="2">
    <source>
        <dbReference type="ARBA" id="ARBA00007370"/>
    </source>
</evidence>
<protein>
    <recommendedName>
        <fullName evidence="4 13">Homoserine kinase</fullName>
        <shortName evidence="13">HK</shortName>
        <shortName evidence="13">HSK</shortName>
        <ecNumber evidence="3 13">2.7.1.39</ecNumber>
    </recommendedName>
</protein>
<sequence length="318" mass="33336">MSRVTEGARANVRVPATSANLGPGFDTLGLALAIYDELEVEALAPDRYEFDLTGVGAESVPRDERHLVLRALNYSLEKLGFELPGIRLRAVNAIPHGRGLGSSGAAIVAGVLAATGLIADQRTLTAEEMLGLATELEGHPDNVAPCLFGGLTIAWMDANGNAHSKQLAVHRGVSVMVLVPDETMSTKVARSLQPEQVPHADAIFNLSRSALMVAAMIQSPELLFDATEDRLHQTYRASAMPKTKALVDDLREHGLAAVVSGAGPSVLVLADDPGARLKAEEIAAARPDTTWHAVMTAVDVRGATVESAVGHAASAPLG</sequence>
<dbReference type="PIRSF" id="PIRSF000676">
    <property type="entry name" value="Homoser_kin"/>
    <property type="match status" value="1"/>
</dbReference>
<evidence type="ECO:0000313" key="16">
    <source>
        <dbReference type="EMBL" id="MFD2758512.1"/>
    </source>
</evidence>
<evidence type="ECO:0000256" key="3">
    <source>
        <dbReference type="ARBA" id="ARBA00012078"/>
    </source>
</evidence>